<feature type="transmembrane region" description="Helical" evidence="1">
    <location>
        <begin position="69"/>
        <end position="87"/>
    </location>
</feature>
<dbReference type="EMBL" id="JASBAO010000001">
    <property type="protein sequence ID" value="MDI2091216.1"/>
    <property type="molecule type" value="Genomic_DNA"/>
</dbReference>
<gene>
    <name evidence="2" type="ORF">QJV27_07515</name>
</gene>
<keyword evidence="1" id="KW-0812">Transmembrane</keyword>
<organism evidence="2 3">
    <name type="scientific">Commensalibacter oyaizuii</name>
    <dbReference type="NCBI Taxonomy" id="3043873"/>
    <lineage>
        <taxon>Bacteria</taxon>
        <taxon>Pseudomonadati</taxon>
        <taxon>Pseudomonadota</taxon>
        <taxon>Alphaproteobacteria</taxon>
        <taxon>Acetobacterales</taxon>
        <taxon>Acetobacteraceae</taxon>
    </lineage>
</organism>
<name>A0ABT6Q281_9PROT</name>
<proteinExistence type="predicted"/>
<dbReference type="Gene3D" id="1.20.1280.290">
    <property type="match status" value="1"/>
</dbReference>
<accession>A0ABT6Q281</accession>
<keyword evidence="1" id="KW-1133">Transmembrane helix</keyword>
<evidence type="ECO:0000313" key="3">
    <source>
        <dbReference type="Proteomes" id="UP001431634"/>
    </source>
</evidence>
<keyword evidence="3" id="KW-1185">Reference proteome</keyword>
<evidence type="ECO:0008006" key="4">
    <source>
        <dbReference type="Google" id="ProtNLM"/>
    </source>
</evidence>
<protein>
    <recommendedName>
        <fullName evidence="4">Sugar efflux transporter for intercellular exchange</fullName>
    </recommendedName>
</protein>
<comment type="caution">
    <text evidence="2">The sequence shown here is derived from an EMBL/GenBank/DDBJ whole genome shotgun (WGS) entry which is preliminary data.</text>
</comment>
<keyword evidence="1" id="KW-0472">Membrane</keyword>
<dbReference type="RefSeq" id="WP_281448312.1">
    <property type="nucleotide sequence ID" value="NZ_JASBAO010000001.1"/>
</dbReference>
<reference evidence="2" key="1">
    <citation type="submission" date="2023-05" db="EMBL/GenBank/DDBJ databases">
        <title>Whole genome sequence of Commensalibacter sp.</title>
        <authorList>
            <person name="Charoenyingcharoen P."/>
            <person name="Yukphan P."/>
        </authorList>
    </citation>
    <scope>NUCLEOTIDE SEQUENCE</scope>
    <source>
        <strain evidence="2">TBRC 16381</strain>
    </source>
</reference>
<dbReference type="Proteomes" id="UP001431634">
    <property type="component" value="Unassembled WGS sequence"/>
</dbReference>
<evidence type="ECO:0000313" key="2">
    <source>
        <dbReference type="EMBL" id="MDI2091216.1"/>
    </source>
</evidence>
<evidence type="ECO:0000256" key="1">
    <source>
        <dbReference type="SAM" id="Phobius"/>
    </source>
</evidence>
<feature type="transmembrane region" description="Helical" evidence="1">
    <location>
        <begin position="45"/>
        <end position="62"/>
    </location>
</feature>
<feature type="transmembrane region" description="Helical" evidence="1">
    <location>
        <begin position="12"/>
        <end position="33"/>
    </location>
</feature>
<sequence>MSNLDELPKYVYVIGWIGTFTACCMYIFYIPQILDNLHGHVTNPLQPAAATINCLLWVWYGIKVKDWPVAAANAPGILFGAIAFFTAF</sequence>